<dbReference type="RefSeq" id="WP_057735590.1">
    <property type="nucleotide sequence ID" value="NZ_AZEG01000001.1"/>
</dbReference>
<evidence type="ECO:0000313" key="5">
    <source>
        <dbReference type="Proteomes" id="UP000051155"/>
    </source>
</evidence>
<dbReference type="Gene3D" id="3.60.60.10">
    <property type="entry name" value="Penicillin V Acylase, Chain A"/>
    <property type="match status" value="1"/>
</dbReference>
<name>A0A0R1QE75_9LACO</name>
<dbReference type="Proteomes" id="UP000051155">
    <property type="component" value="Unassembled WGS sequence"/>
</dbReference>
<feature type="domain" description="Choloylglycine hydrolase/NAAA C-terminal" evidence="3">
    <location>
        <begin position="4"/>
        <end position="310"/>
    </location>
</feature>
<evidence type="ECO:0000256" key="1">
    <source>
        <dbReference type="ARBA" id="ARBA00006625"/>
    </source>
</evidence>
<accession>A0A0R1QE75</accession>
<dbReference type="InterPro" id="IPR029132">
    <property type="entry name" value="CBAH/NAAA_C"/>
</dbReference>
<comment type="similarity">
    <text evidence="1">Belongs to the peptidase C59 family.</text>
</comment>
<protein>
    <submittedName>
        <fullName evidence="4">Penicillin amidase</fullName>
    </submittedName>
</protein>
<dbReference type="PANTHER" id="PTHR35527:SF2">
    <property type="entry name" value="HYDROLASE"/>
    <property type="match status" value="1"/>
</dbReference>
<sequence>MIGCSSLTLSSKNSKHFLARTMDFTIEMAEEVIFVPRNKKFQSNYSNNSPIISDYAFAGVGQLDEYGPLLYDGINEKGLMGATLYFPRYASYKDDLMTGKINISPDRIISTVLSKAKSLTEVANLFKTKINIINQLNPTIKTVPPLHFIFSDQSGQSLIIEPKEDGIDIIENSIGVMTNSPDYHWHETNLRNYITLTPKQHSSITFINKELMPFSQGSGTFGLPGDYTPPSRFVRTAFLKNTVEQAKDETSTISLLHHILESVSIPKGAVINEQGAQDYTCYTAYMCSESLSFYYSTYYNQRINKLSLKPLLNFTDYKIFKIDNNEDINEIN</sequence>
<dbReference type="Pfam" id="PF02275">
    <property type="entry name" value="CBAH"/>
    <property type="match status" value="1"/>
</dbReference>
<dbReference type="CDD" id="cd00542">
    <property type="entry name" value="Ntn_PVA"/>
    <property type="match status" value="1"/>
</dbReference>
<dbReference type="AlphaFoldDB" id="A0A0R1QE75"/>
<dbReference type="PANTHER" id="PTHR35527">
    <property type="entry name" value="CHOLOYLGLYCINE HYDROLASE"/>
    <property type="match status" value="1"/>
</dbReference>
<evidence type="ECO:0000256" key="2">
    <source>
        <dbReference type="ARBA" id="ARBA00022801"/>
    </source>
</evidence>
<dbReference type="EMBL" id="AZEG01000001">
    <property type="protein sequence ID" value="KRL39112.1"/>
    <property type="molecule type" value="Genomic_DNA"/>
</dbReference>
<dbReference type="InterPro" id="IPR052193">
    <property type="entry name" value="Peptidase_C59"/>
</dbReference>
<keyword evidence="2" id="KW-0378">Hydrolase</keyword>
<dbReference type="InterPro" id="IPR029055">
    <property type="entry name" value="Ntn_hydrolases_N"/>
</dbReference>
<evidence type="ECO:0000313" key="4">
    <source>
        <dbReference type="EMBL" id="KRL39112.1"/>
    </source>
</evidence>
<dbReference type="GO" id="GO:0016787">
    <property type="term" value="F:hydrolase activity"/>
    <property type="evidence" value="ECO:0007669"/>
    <property type="project" value="UniProtKB-KW"/>
</dbReference>
<reference evidence="4 5" key="1">
    <citation type="journal article" date="2015" name="Genome Announc.">
        <title>Expanding the biotechnology potential of lactobacilli through comparative genomics of 213 strains and associated genera.</title>
        <authorList>
            <person name="Sun Z."/>
            <person name="Harris H.M."/>
            <person name="McCann A."/>
            <person name="Guo C."/>
            <person name="Argimon S."/>
            <person name="Zhang W."/>
            <person name="Yang X."/>
            <person name="Jeffery I.B."/>
            <person name="Cooney J.C."/>
            <person name="Kagawa T.F."/>
            <person name="Liu W."/>
            <person name="Song Y."/>
            <person name="Salvetti E."/>
            <person name="Wrobel A."/>
            <person name="Rasinkangas P."/>
            <person name="Parkhill J."/>
            <person name="Rea M.C."/>
            <person name="O'Sullivan O."/>
            <person name="Ritari J."/>
            <person name="Douillard F.P."/>
            <person name="Paul Ross R."/>
            <person name="Yang R."/>
            <person name="Briner A.E."/>
            <person name="Felis G.E."/>
            <person name="de Vos W.M."/>
            <person name="Barrangou R."/>
            <person name="Klaenhammer T.R."/>
            <person name="Caufield P.W."/>
            <person name="Cui Y."/>
            <person name="Zhang H."/>
            <person name="O'Toole P.W."/>
        </authorList>
    </citation>
    <scope>NUCLEOTIDE SEQUENCE [LARGE SCALE GENOMIC DNA]</scope>
    <source>
        <strain evidence="4 5">DSM 19971</strain>
    </source>
</reference>
<dbReference type="SUPFAM" id="SSF56235">
    <property type="entry name" value="N-terminal nucleophile aminohydrolases (Ntn hydrolases)"/>
    <property type="match status" value="1"/>
</dbReference>
<dbReference type="OrthoDB" id="9794717at2"/>
<dbReference type="PATRIC" id="fig|1423812.3.peg.159"/>
<comment type="caution">
    <text evidence="4">The sequence shown here is derived from an EMBL/GenBank/DDBJ whole genome shotgun (WGS) entry which is preliminary data.</text>
</comment>
<organism evidence="4 5">
    <name type="scientific">Liquorilactobacillus uvarum DSM 19971</name>
    <dbReference type="NCBI Taxonomy" id="1423812"/>
    <lineage>
        <taxon>Bacteria</taxon>
        <taxon>Bacillati</taxon>
        <taxon>Bacillota</taxon>
        <taxon>Bacilli</taxon>
        <taxon>Lactobacillales</taxon>
        <taxon>Lactobacillaceae</taxon>
        <taxon>Liquorilactobacillus</taxon>
    </lineage>
</organism>
<evidence type="ECO:0000259" key="3">
    <source>
        <dbReference type="Pfam" id="PF02275"/>
    </source>
</evidence>
<proteinExistence type="inferred from homology"/>
<gene>
    <name evidence="4" type="ORF">FD20_GL000157</name>
</gene>
<keyword evidence="5" id="KW-1185">Reference proteome</keyword>
<dbReference type="STRING" id="1423812.FD20_GL000157"/>